<dbReference type="InterPro" id="IPR036397">
    <property type="entry name" value="RNaseH_sf"/>
</dbReference>
<evidence type="ECO:0000313" key="1">
    <source>
        <dbReference type="Proteomes" id="UP000694865"/>
    </source>
</evidence>
<dbReference type="PANTHER" id="PTHR47331">
    <property type="entry name" value="PHD-TYPE DOMAIN-CONTAINING PROTEIN"/>
    <property type="match status" value="1"/>
</dbReference>
<proteinExistence type="predicted"/>
<dbReference type="GeneID" id="102806898"/>
<dbReference type="Proteomes" id="UP000694865">
    <property type="component" value="Unplaced"/>
</dbReference>
<keyword evidence="1" id="KW-1185">Reference proteome</keyword>
<accession>A0ABM0M5A3</accession>
<evidence type="ECO:0000313" key="2">
    <source>
        <dbReference type="RefSeq" id="XP_006815194.1"/>
    </source>
</evidence>
<dbReference type="Gene3D" id="3.30.420.10">
    <property type="entry name" value="Ribonuclease H-like superfamily/Ribonuclease H"/>
    <property type="match status" value="1"/>
</dbReference>
<protein>
    <submittedName>
        <fullName evidence="2">Uncharacterized protein LOC102806898</fullName>
    </submittedName>
</protein>
<dbReference type="RefSeq" id="XP_006815194.1">
    <property type="nucleotide sequence ID" value="XM_006815131.1"/>
</dbReference>
<sequence>MARQNCDFVLNIPASSYMGGVWERQIGSIRRILAGIMNQVGTRPNTSSFRTLMYEVEAIVNSRPLTVENVNDPTGPIPLTPNQILTMKSHIILPPPGVFVKADIYARKRWRVIQHLVNEF</sequence>
<dbReference type="PANTHER" id="PTHR47331:SF5">
    <property type="entry name" value="RIBONUCLEASE H"/>
    <property type="match status" value="1"/>
</dbReference>
<reference evidence="2" key="1">
    <citation type="submission" date="2025-08" db="UniProtKB">
        <authorList>
            <consortium name="RefSeq"/>
        </authorList>
    </citation>
    <scope>IDENTIFICATION</scope>
    <source>
        <tissue evidence="2">Testes</tissue>
    </source>
</reference>
<name>A0ABM0M5A3_SACKO</name>
<gene>
    <name evidence="2" type="primary">LOC102806898</name>
</gene>
<organism evidence="1 2">
    <name type="scientific">Saccoglossus kowalevskii</name>
    <name type="common">Acorn worm</name>
    <dbReference type="NCBI Taxonomy" id="10224"/>
    <lineage>
        <taxon>Eukaryota</taxon>
        <taxon>Metazoa</taxon>
        <taxon>Hemichordata</taxon>
        <taxon>Enteropneusta</taxon>
        <taxon>Harrimaniidae</taxon>
        <taxon>Saccoglossus</taxon>
    </lineage>
</organism>